<reference evidence="2 3" key="1">
    <citation type="submission" date="2024-03" db="EMBL/GenBank/DDBJ databases">
        <title>The Acrasis kona genome and developmental transcriptomes reveal deep origins of eukaryotic multicellular pathways.</title>
        <authorList>
            <person name="Sheikh S."/>
            <person name="Fu C.-J."/>
            <person name="Brown M.W."/>
            <person name="Baldauf S.L."/>
        </authorList>
    </citation>
    <scope>NUCLEOTIDE SEQUENCE [LARGE SCALE GENOMIC DNA]</scope>
    <source>
        <strain evidence="2 3">ATCC MYA-3509</strain>
    </source>
</reference>
<name>A0AAW2YJ89_9EUKA</name>
<evidence type="ECO:0000256" key="1">
    <source>
        <dbReference type="SAM" id="MobiDB-lite"/>
    </source>
</evidence>
<dbReference type="Proteomes" id="UP001431209">
    <property type="component" value="Unassembled WGS sequence"/>
</dbReference>
<dbReference type="EMBL" id="JAOPGA020000135">
    <property type="protein sequence ID" value="KAL0477053.1"/>
    <property type="molecule type" value="Genomic_DNA"/>
</dbReference>
<evidence type="ECO:0000313" key="2">
    <source>
        <dbReference type="EMBL" id="KAL0477053.1"/>
    </source>
</evidence>
<dbReference type="AlphaFoldDB" id="A0AAW2YJ89"/>
<proteinExistence type="predicted"/>
<sequence>MEGFGLGAMIDELQERLIFGELRCYYLTYCHDHDSSASVLVKSKQDKFLKDQPLLEVDGVQVPLIVPLDLHDRNHAAVNFGKKVTNIWTGFGAQASRAFEKTCNKRDLSIDDRIQILRNYPNHWAGIHNNCLGCNTGGRSLINLEKPEHKIKYELLCKLFDKQAESLPQYVHNASTNGNESFNNQLTVTAPKRKDYKKTYKGRVDFALLRHNEGDACATMTALKQLDLDVSSSTARVLEKIDLRKAQNKIRQQTPAYKSRRRENKDNNAELHSSVSHGHSYKNFEGERPKKKRRTLQQGTVAVVQEVGTETTKKKRKTPVCKKCSQPATKEFHDYKGKGQRICRING</sequence>
<feature type="non-terminal residue" evidence="2">
    <location>
        <position position="347"/>
    </location>
</feature>
<keyword evidence="3" id="KW-1185">Reference proteome</keyword>
<organism evidence="2 3">
    <name type="scientific">Acrasis kona</name>
    <dbReference type="NCBI Taxonomy" id="1008807"/>
    <lineage>
        <taxon>Eukaryota</taxon>
        <taxon>Discoba</taxon>
        <taxon>Heterolobosea</taxon>
        <taxon>Tetramitia</taxon>
        <taxon>Eutetramitia</taxon>
        <taxon>Acrasidae</taxon>
        <taxon>Acrasis</taxon>
    </lineage>
</organism>
<gene>
    <name evidence="2" type="ORF">AKO1_011398</name>
</gene>
<protein>
    <submittedName>
        <fullName evidence="2">Uncharacterized protein</fullName>
    </submittedName>
</protein>
<evidence type="ECO:0000313" key="3">
    <source>
        <dbReference type="Proteomes" id="UP001431209"/>
    </source>
</evidence>
<comment type="caution">
    <text evidence="2">The sequence shown here is derived from an EMBL/GenBank/DDBJ whole genome shotgun (WGS) entry which is preliminary data.</text>
</comment>
<accession>A0AAW2YJ89</accession>
<feature type="region of interest" description="Disordered" evidence="1">
    <location>
        <begin position="249"/>
        <end position="300"/>
    </location>
</feature>